<evidence type="ECO:0000256" key="1">
    <source>
        <dbReference type="ARBA" id="ARBA00004496"/>
    </source>
</evidence>
<evidence type="ECO:0000313" key="14">
    <source>
        <dbReference type="EMBL" id="KRN95360.1"/>
    </source>
</evidence>
<proteinExistence type="inferred from homology"/>
<comment type="subunit">
    <text evidence="3 10">Homodimer.</text>
</comment>
<name>A0A0R2L1N5_9LACO</name>
<dbReference type="Gene3D" id="3.90.20.20">
    <property type="match status" value="1"/>
</dbReference>
<dbReference type="OrthoDB" id="9812586at2"/>
<dbReference type="FunFam" id="2.30.22.10:FF:000001">
    <property type="entry name" value="Protein GrpE"/>
    <property type="match status" value="1"/>
</dbReference>
<dbReference type="PRINTS" id="PR00773">
    <property type="entry name" value="GRPEPROTEIN"/>
</dbReference>
<dbReference type="EMBL" id="JQCB01000009">
    <property type="protein sequence ID" value="KRN95360.1"/>
    <property type="molecule type" value="Genomic_DNA"/>
</dbReference>
<dbReference type="GO" id="GO:0005829">
    <property type="term" value="C:cytosol"/>
    <property type="evidence" value="ECO:0007669"/>
    <property type="project" value="TreeGrafter"/>
</dbReference>
<dbReference type="InterPro" id="IPR000740">
    <property type="entry name" value="GrpE"/>
</dbReference>
<dbReference type="GO" id="GO:0051087">
    <property type="term" value="F:protein-folding chaperone binding"/>
    <property type="evidence" value="ECO:0007669"/>
    <property type="project" value="InterPro"/>
</dbReference>
<dbReference type="AlphaFoldDB" id="A0A0R2L1N5"/>
<reference evidence="14 15" key="1">
    <citation type="journal article" date="2015" name="Genome Announc.">
        <title>Expanding the biotechnology potential of lactobacilli through comparative genomics of 213 strains and associated genera.</title>
        <authorList>
            <person name="Sun Z."/>
            <person name="Harris H.M."/>
            <person name="McCann A."/>
            <person name="Guo C."/>
            <person name="Argimon S."/>
            <person name="Zhang W."/>
            <person name="Yang X."/>
            <person name="Jeffery I.B."/>
            <person name="Cooney J.C."/>
            <person name="Kagawa T.F."/>
            <person name="Liu W."/>
            <person name="Song Y."/>
            <person name="Salvetti E."/>
            <person name="Wrobel A."/>
            <person name="Rasinkangas P."/>
            <person name="Parkhill J."/>
            <person name="Rea M.C."/>
            <person name="O'Sullivan O."/>
            <person name="Ritari J."/>
            <person name="Douillard F.P."/>
            <person name="Paul Ross R."/>
            <person name="Yang R."/>
            <person name="Briner A.E."/>
            <person name="Felis G.E."/>
            <person name="de Vos W.M."/>
            <person name="Barrangou R."/>
            <person name="Klaenhammer T.R."/>
            <person name="Caufield P.W."/>
            <person name="Cui Y."/>
            <person name="Zhang H."/>
            <person name="O'Toole P.W."/>
        </authorList>
    </citation>
    <scope>NUCLEOTIDE SEQUENCE [LARGE SCALE GENOMIC DNA]</scope>
    <source>
        <strain evidence="14 15">DSM 22696</strain>
    </source>
</reference>
<dbReference type="RefSeq" id="WP_083483969.1">
    <property type="nucleotide sequence ID" value="NZ_BJUD01000005.1"/>
</dbReference>
<evidence type="ECO:0000256" key="8">
    <source>
        <dbReference type="ARBA" id="ARBA00072274"/>
    </source>
</evidence>
<dbReference type="InterPro" id="IPR009012">
    <property type="entry name" value="GrpE_head"/>
</dbReference>
<gene>
    <name evidence="10" type="primary">grpE</name>
    <name evidence="14" type="ORF">IV55_GL002003</name>
</gene>
<evidence type="ECO:0000256" key="7">
    <source>
        <dbReference type="ARBA" id="ARBA00053401"/>
    </source>
</evidence>
<keyword evidence="5 10" id="KW-0346">Stress response</keyword>
<dbReference type="GO" id="GO:0006457">
    <property type="term" value="P:protein folding"/>
    <property type="evidence" value="ECO:0007669"/>
    <property type="project" value="InterPro"/>
</dbReference>
<comment type="subcellular location">
    <subcellularLocation>
        <location evidence="1 10">Cytoplasm</location>
    </subcellularLocation>
</comment>
<dbReference type="PROSITE" id="PS01071">
    <property type="entry name" value="GRPE"/>
    <property type="match status" value="1"/>
</dbReference>
<dbReference type="NCBIfam" id="NF010759">
    <property type="entry name" value="PRK14162.1"/>
    <property type="match status" value="1"/>
</dbReference>
<evidence type="ECO:0000256" key="3">
    <source>
        <dbReference type="ARBA" id="ARBA00011738"/>
    </source>
</evidence>
<dbReference type="SUPFAM" id="SSF51064">
    <property type="entry name" value="Head domain of nucleotide exchange factor GrpE"/>
    <property type="match status" value="1"/>
</dbReference>
<evidence type="ECO:0000256" key="12">
    <source>
        <dbReference type="RuleBase" id="RU004478"/>
    </source>
</evidence>
<dbReference type="GO" id="GO:0000774">
    <property type="term" value="F:adenyl-nucleotide exchange factor activity"/>
    <property type="evidence" value="ECO:0007669"/>
    <property type="project" value="InterPro"/>
</dbReference>
<protein>
    <recommendedName>
        <fullName evidence="8 10">Protein GrpE</fullName>
    </recommendedName>
    <alternativeName>
        <fullName evidence="9 10">HSP-70 cofactor</fullName>
    </alternativeName>
</protein>
<dbReference type="Proteomes" id="UP000051139">
    <property type="component" value="Unassembled WGS sequence"/>
</dbReference>
<comment type="caution">
    <text evidence="14">The sequence shown here is derived from an EMBL/GenBank/DDBJ whole genome shotgun (WGS) entry which is preliminary data.</text>
</comment>
<dbReference type="Gene3D" id="2.30.22.10">
    <property type="entry name" value="Head domain of nucleotide exchange factor GrpE"/>
    <property type="match status" value="1"/>
</dbReference>
<evidence type="ECO:0000256" key="13">
    <source>
        <dbReference type="SAM" id="MobiDB-lite"/>
    </source>
</evidence>
<keyword evidence="6 10" id="KW-0143">Chaperone</keyword>
<evidence type="ECO:0000256" key="6">
    <source>
        <dbReference type="ARBA" id="ARBA00023186"/>
    </source>
</evidence>
<dbReference type="NCBIfam" id="NF010738">
    <property type="entry name" value="PRK14140.1"/>
    <property type="match status" value="1"/>
</dbReference>
<dbReference type="PANTHER" id="PTHR21237">
    <property type="entry name" value="GRPE PROTEIN"/>
    <property type="match status" value="1"/>
</dbReference>
<evidence type="ECO:0000256" key="4">
    <source>
        <dbReference type="ARBA" id="ARBA00022490"/>
    </source>
</evidence>
<comment type="function">
    <text evidence="7 10 11">Participates actively in the response to hyperosmotic and heat shock by preventing the aggregation of stress-denatured proteins, in association with DnaK and GrpE. It is the nucleotide exchange factor for DnaK and may function as a thermosensor. Unfolded proteins bind initially to DnaJ; upon interaction with the DnaJ-bound protein, DnaK hydrolyzes its bound ATP, resulting in the formation of a stable complex. GrpE releases ADP from DnaK; ATP binding to DnaK triggers the release of the substrate protein, thus completing the reaction cycle. Several rounds of ATP-dependent interactions between DnaJ, DnaK and GrpE are required for fully efficient folding.</text>
</comment>
<sequence>MEVAKLAKQEDVQPTDADQAATEPAKDPTAKDIKKPVDKAATAEDTNEAEAKVTELTAQLAAMEDKFLRGQAEIANIQQRNQKETASLMKYDGQQLAHDIVPELDNLERALQAPVEDDAAKQLQHGVQMVYDHLQAALKQNNVTEIDALNQPFDPTLHQAVQTTPVSDGQTADTVVSVLQKGYMLKDRVLRPAMVVVAQ</sequence>
<evidence type="ECO:0000313" key="15">
    <source>
        <dbReference type="Proteomes" id="UP000051139"/>
    </source>
</evidence>
<dbReference type="HAMAP" id="MF_01151">
    <property type="entry name" value="GrpE"/>
    <property type="match status" value="1"/>
</dbReference>
<dbReference type="GO" id="GO:0042803">
    <property type="term" value="F:protein homodimerization activity"/>
    <property type="evidence" value="ECO:0007669"/>
    <property type="project" value="InterPro"/>
</dbReference>
<dbReference type="CDD" id="cd00446">
    <property type="entry name" value="GrpE"/>
    <property type="match status" value="1"/>
</dbReference>
<evidence type="ECO:0000256" key="11">
    <source>
        <dbReference type="RuleBase" id="RU000639"/>
    </source>
</evidence>
<evidence type="ECO:0000256" key="2">
    <source>
        <dbReference type="ARBA" id="ARBA00009054"/>
    </source>
</evidence>
<keyword evidence="4 10" id="KW-0963">Cytoplasm</keyword>
<feature type="compositionally biased region" description="Basic and acidic residues" evidence="13">
    <location>
        <begin position="24"/>
        <end position="42"/>
    </location>
</feature>
<dbReference type="SUPFAM" id="SSF58014">
    <property type="entry name" value="Coiled-coil domain of nucleotide exchange factor GrpE"/>
    <property type="match status" value="1"/>
</dbReference>
<dbReference type="GO" id="GO:0051082">
    <property type="term" value="F:unfolded protein binding"/>
    <property type="evidence" value="ECO:0007669"/>
    <property type="project" value="TreeGrafter"/>
</dbReference>
<dbReference type="Pfam" id="PF01025">
    <property type="entry name" value="GrpE"/>
    <property type="match status" value="1"/>
</dbReference>
<feature type="region of interest" description="Disordered" evidence="13">
    <location>
        <begin position="1"/>
        <end position="50"/>
    </location>
</feature>
<dbReference type="InterPro" id="IPR013805">
    <property type="entry name" value="GrpE_CC"/>
</dbReference>
<organism evidence="14 15">
    <name type="scientific">Furfurilactobacillus siliginis</name>
    <dbReference type="NCBI Taxonomy" id="348151"/>
    <lineage>
        <taxon>Bacteria</taxon>
        <taxon>Bacillati</taxon>
        <taxon>Bacillota</taxon>
        <taxon>Bacilli</taxon>
        <taxon>Lactobacillales</taxon>
        <taxon>Lactobacillaceae</taxon>
        <taxon>Furfurilactobacillus</taxon>
    </lineage>
</organism>
<evidence type="ECO:0000256" key="10">
    <source>
        <dbReference type="HAMAP-Rule" id="MF_01151"/>
    </source>
</evidence>
<keyword evidence="15" id="KW-1185">Reference proteome</keyword>
<dbReference type="PANTHER" id="PTHR21237:SF23">
    <property type="entry name" value="GRPE PROTEIN HOMOLOG, MITOCHONDRIAL"/>
    <property type="match status" value="1"/>
</dbReference>
<dbReference type="PATRIC" id="fig|348151.3.peg.2057"/>
<feature type="compositionally biased region" description="Basic and acidic residues" evidence="13">
    <location>
        <begin position="1"/>
        <end position="11"/>
    </location>
</feature>
<accession>A0A0R2L1N5</accession>
<dbReference type="STRING" id="348151.IV55_GL002003"/>
<comment type="similarity">
    <text evidence="2 10 12">Belongs to the GrpE family.</text>
</comment>
<evidence type="ECO:0000256" key="9">
    <source>
        <dbReference type="ARBA" id="ARBA00076414"/>
    </source>
</evidence>
<evidence type="ECO:0000256" key="5">
    <source>
        <dbReference type="ARBA" id="ARBA00023016"/>
    </source>
</evidence>